<dbReference type="Gene3D" id="2.10.10.20">
    <property type="entry name" value="Carbohydrate-binding module superfamily 5/12"/>
    <property type="match status" value="1"/>
</dbReference>
<dbReference type="PANTHER" id="PTHR45985">
    <property type="match status" value="1"/>
</dbReference>
<dbReference type="GO" id="GO:0005576">
    <property type="term" value="C:extracellular region"/>
    <property type="evidence" value="ECO:0007669"/>
    <property type="project" value="InterPro"/>
</dbReference>
<dbReference type="GO" id="GO:0016810">
    <property type="term" value="F:hydrolase activity, acting on carbon-nitrogen (but not peptide) bonds"/>
    <property type="evidence" value="ECO:0007669"/>
    <property type="project" value="InterPro"/>
</dbReference>
<keyword evidence="1" id="KW-0378">Hydrolase</keyword>
<dbReference type="HOGENOM" id="CLU_625478_0_0_6"/>
<evidence type="ECO:0000256" key="1">
    <source>
        <dbReference type="ARBA" id="ARBA00022801"/>
    </source>
</evidence>
<dbReference type="SUPFAM" id="SSF51055">
    <property type="entry name" value="Carbohydrate binding domain"/>
    <property type="match status" value="1"/>
</dbReference>
<dbReference type="PANTHER" id="PTHR45985:SF3">
    <property type="entry name" value="CHITIN DEACETYLASE-LIKE 4"/>
    <property type="match status" value="1"/>
</dbReference>
<dbReference type="EMBL" id="LN554846">
    <property type="protein sequence ID" value="CED71416.1"/>
    <property type="molecule type" value="Genomic_DNA"/>
</dbReference>
<dbReference type="CDD" id="cd12215">
    <property type="entry name" value="ChiC_BD"/>
    <property type="match status" value="1"/>
</dbReference>
<feature type="chain" id="PRO_5001857530" evidence="2">
    <location>
        <begin position="26"/>
        <end position="445"/>
    </location>
</feature>
<dbReference type="PATRIC" id="fig|80852.17.peg.1376"/>
<dbReference type="Gene3D" id="3.20.20.370">
    <property type="entry name" value="Glycoside hydrolase/deacetylase"/>
    <property type="match status" value="1"/>
</dbReference>
<evidence type="ECO:0000259" key="3">
    <source>
        <dbReference type="SMART" id="SM00495"/>
    </source>
</evidence>
<sequence>MTKLTISKISMLSCVLALNSLPTQAFPIVSDNVPPSSESPIPVSKTPMFVSLGFDDNVESDGLIWVMNQLADTTNPIGNDKYAEQPLSASFFMHCEPARDKDEIKSLWRQLVIAGHDIGNHTETHPDDKVNYNPLQSWMTSEQWQQEVESCNSWLKQSIKDGGIGVQSISGFRSPYMTYNDNTLKAIVNEKIRYDVSFPAGITSEQNGLNNYWPFTLDNGSPSHNQAVNGWWKPSINNYPGLWEIPLHTLIVPPDSELENYGLNYSLRDKIASRIGYFDPISGKGDNFDWNLYTTPNWGAAGLNENDVVAIYSYNLDLRLKGNRAPLVLGLHSAFYGYINGEEHVGMPETTVKSRQNVLKRFIKYALTKPEVRFVNHKQIIDWMVSPEPLTLCPQKEWQVHNVYQKGNTVTYQGKMWQAQWWTQLEIPGLVENSPWEIIKTCTPL</sequence>
<feature type="signal peptide" evidence="2">
    <location>
        <begin position="1"/>
        <end position="25"/>
    </location>
</feature>
<evidence type="ECO:0000256" key="2">
    <source>
        <dbReference type="SAM" id="SignalP"/>
    </source>
</evidence>
<dbReference type="SUPFAM" id="SSF88713">
    <property type="entry name" value="Glycoside hydrolase/deacetylase"/>
    <property type="match status" value="1"/>
</dbReference>
<protein>
    <submittedName>
        <fullName evidence="4">Putative polysaccharide deacetylase</fullName>
    </submittedName>
</protein>
<evidence type="ECO:0000313" key="5">
    <source>
        <dbReference type="Proteomes" id="UP000032427"/>
    </source>
</evidence>
<dbReference type="Pfam" id="PF01522">
    <property type="entry name" value="Polysacc_deac_1"/>
    <property type="match status" value="1"/>
</dbReference>
<gene>
    <name evidence="4" type="ORF">AWOD_I_1338</name>
</gene>
<keyword evidence="2" id="KW-0732">Signal</keyword>
<dbReference type="InterPro" id="IPR011330">
    <property type="entry name" value="Glyco_hydro/deAcase_b/a-brl"/>
</dbReference>
<dbReference type="GO" id="GO:0004553">
    <property type="term" value="F:hydrolase activity, hydrolyzing O-glycosyl compounds"/>
    <property type="evidence" value="ECO:0007669"/>
    <property type="project" value="InterPro"/>
</dbReference>
<evidence type="ECO:0000313" key="4">
    <source>
        <dbReference type="EMBL" id="CED71416.1"/>
    </source>
</evidence>
<reference evidence="5" key="1">
    <citation type="submission" date="2014-09" db="EMBL/GenBank/DDBJ databases">
        <authorList>
            <person name="Hjerde E."/>
        </authorList>
    </citation>
    <scope>NUCLEOTIDE SEQUENCE [LARGE SCALE GENOMIC DNA]</scope>
    <source>
        <strain evidence="5">06/09/139</strain>
    </source>
</reference>
<accession>A0A090IL09</accession>
<keyword evidence="5" id="KW-1185">Reference proteome</keyword>
<feature type="domain" description="Chitin-binding type-3" evidence="3">
    <location>
        <begin position="395"/>
        <end position="439"/>
    </location>
</feature>
<dbReference type="STRING" id="80852.AWOD_I_1338"/>
<organism evidence="4 5">
    <name type="scientific">Aliivibrio wodanis</name>
    <dbReference type="NCBI Taxonomy" id="80852"/>
    <lineage>
        <taxon>Bacteria</taxon>
        <taxon>Pseudomonadati</taxon>
        <taxon>Pseudomonadota</taxon>
        <taxon>Gammaproteobacteria</taxon>
        <taxon>Vibrionales</taxon>
        <taxon>Vibrionaceae</taxon>
        <taxon>Aliivibrio</taxon>
    </lineage>
</organism>
<name>A0A090IL09_9GAMM</name>
<dbReference type="InterPro" id="IPR002509">
    <property type="entry name" value="NODB_dom"/>
</dbReference>
<dbReference type="InterPro" id="IPR003610">
    <property type="entry name" value="CBM5/12"/>
</dbReference>
<dbReference type="GO" id="GO:0030246">
    <property type="term" value="F:carbohydrate binding"/>
    <property type="evidence" value="ECO:0007669"/>
    <property type="project" value="InterPro"/>
</dbReference>
<dbReference type="KEGG" id="awd:AWOD_I_1338"/>
<proteinExistence type="predicted"/>
<dbReference type="AlphaFoldDB" id="A0A090IL09"/>
<dbReference type="GO" id="GO:0005975">
    <property type="term" value="P:carbohydrate metabolic process"/>
    <property type="evidence" value="ECO:0007669"/>
    <property type="project" value="InterPro"/>
</dbReference>
<dbReference type="Pfam" id="PF02839">
    <property type="entry name" value="CBM_5_12"/>
    <property type="match status" value="1"/>
</dbReference>
<dbReference type="SMART" id="SM00495">
    <property type="entry name" value="ChtBD3"/>
    <property type="match status" value="1"/>
</dbReference>
<dbReference type="CDD" id="cd10919">
    <property type="entry name" value="CE4_CDA_like"/>
    <property type="match status" value="1"/>
</dbReference>
<dbReference type="InterPro" id="IPR036573">
    <property type="entry name" value="CBM_sf_5/12"/>
</dbReference>
<dbReference type="InterPro" id="IPR052740">
    <property type="entry name" value="CE4"/>
</dbReference>
<dbReference type="Proteomes" id="UP000032427">
    <property type="component" value="Chromosome 1"/>
</dbReference>